<reference evidence="2 3" key="1">
    <citation type="journal article" date="2015" name="Plant Cell">
        <title>Oil accumulation by the oleaginous diatom Fistulifera solaris as revealed by the genome and transcriptome.</title>
        <authorList>
            <person name="Tanaka T."/>
            <person name="Maeda Y."/>
            <person name="Veluchamy A."/>
            <person name="Tanaka M."/>
            <person name="Abida H."/>
            <person name="Marechal E."/>
            <person name="Bowler C."/>
            <person name="Muto M."/>
            <person name="Sunaga Y."/>
            <person name="Tanaka M."/>
            <person name="Yoshino T."/>
            <person name="Taniguchi T."/>
            <person name="Fukuda Y."/>
            <person name="Nemoto M."/>
            <person name="Matsumoto M."/>
            <person name="Wong P.S."/>
            <person name="Aburatani S."/>
            <person name="Fujibuchi W."/>
        </authorList>
    </citation>
    <scope>NUCLEOTIDE SEQUENCE [LARGE SCALE GENOMIC DNA]</scope>
    <source>
        <strain evidence="2 3">JPCC DA0580</strain>
    </source>
</reference>
<organism evidence="2 3">
    <name type="scientific">Fistulifera solaris</name>
    <name type="common">Oleaginous diatom</name>
    <dbReference type="NCBI Taxonomy" id="1519565"/>
    <lineage>
        <taxon>Eukaryota</taxon>
        <taxon>Sar</taxon>
        <taxon>Stramenopiles</taxon>
        <taxon>Ochrophyta</taxon>
        <taxon>Bacillariophyta</taxon>
        <taxon>Bacillariophyceae</taxon>
        <taxon>Bacillariophycidae</taxon>
        <taxon>Naviculales</taxon>
        <taxon>Naviculaceae</taxon>
        <taxon>Fistulifera</taxon>
    </lineage>
</organism>
<protein>
    <submittedName>
        <fullName evidence="2">Uncharacterized protein</fullName>
    </submittedName>
</protein>
<gene>
    <name evidence="2" type="ORF">FisN_13Hu172</name>
</gene>
<dbReference type="Proteomes" id="UP000198406">
    <property type="component" value="Unassembled WGS sequence"/>
</dbReference>
<feature type="region of interest" description="Disordered" evidence="1">
    <location>
        <begin position="484"/>
        <end position="504"/>
    </location>
</feature>
<sequence>MSIQKEDKSVSLGLIPPNLRKPEQVARCFDGQELLTYKLLRDPVDFLEFNHYNGPFAIWRDNSTLTFVVPESRFNYTLYEKRLILTFKEKGLTLSIAGKTEKAIAQTAAYFLGLHNATENSSTIYIETQELSFDFRAAGPRCLSNILKGVPSPALDFERLTFSAKQTAAMATVSNPVTLSFSECEFEDGGKAFVDALEKRKSSFGSLSFVNTSPLRNDYMRRLSRLDVINRLELPFLDDSISLLPFSAKLDQLEYDICTSVLSETNVKSLHIVAKKLTLMIKSDTDGPFPIQPAVSMLRRIAELGHFEELKIRFLVFDGDMTMPDCIVTETIKAVLANSNLKVLDLSTDDEELEWESHLEMLFEGIRNHKELRILKVVVGWDAFGPDYSFLRQFISQNRHISVTDEDGKVHSDGKLVDELYSLNRFIRDSATLVAEQSSERPLLVAKALTVLNSFQRTGLLLSNHTDALHELIQKVQNDGNLDRDVDNFSPNLTNPRPKRRRCI</sequence>
<name>A0A1Z5KN15_FISSO</name>
<dbReference type="EMBL" id="BDSP01000259">
    <property type="protein sequence ID" value="GAX27730.1"/>
    <property type="molecule type" value="Genomic_DNA"/>
</dbReference>
<proteinExistence type="predicted"/>
<evidence type="ECO:0000313" key="3">
    <source>
        <dbReference type="Proteomes" id="UP000198406"/>
    </source>
</evidence>
<dbReference type="InParanoid" id="A0A1Z5KN15"/>
<evidence type="ECO:0000256" key="1">
    <source>
        <dbReference type="SAM" id="MobiDB-lite"/>
    </source>
</evidence>
<comment type="caution">
    <text evidence="2">The sequence shown here is derived from an EMBL/GenBank/DDBJ whole genome shotgun (WGS) entry which is preliminary data.</text>
</comment>
<dbReference type="AlphaFoldDB" id="A0A1Z5KN15"/>
<accession>A0A1Z5KN15</accession>
<keyword evidence="3" id="KW-1185">Reference proteome</keyword>
<dbReference type="OrthoDB" id="120976at2759"/>
<evidence type="ECO:0000313" key="2">
    <source>
        <dbReference type="EMBL" id="GAX27730.1"/>
    </source>
</evidence>